<keyword evidence="3" id="KW-1185">Reference proteome</keyword>
<dbReference type="AlphaFoldDB" id="A0A9P6KKM9"/>
<evidence type="ECO:0000256" key="1">
    <source>
        <dbReference type="SAM" id="MobiDB-lite"/>
    </source>
</evidence>
<gene>
    <name evidence="2" type="ORF">PMIN01_11915</name>
</gene>
<name>A0A9P6KKM9_9PLEO</name>
<protein>
    <submittedName>
        <fullName evidence="2">Uncharacterized protein</fullName>
    </submittedName>
</protein>
<proteinExistence type="predicted"/>
<reference evidence="2" key="1">
    <citation type="journal article" date="2020" name="Mol. Plant Microbe Interact.">
        <title>Genome Sequence of the Biocontrol Agent Coniothyrium minitans strain Conio (IMI 134523).</title>
        <authorList>
            <person name="Patel D."/>
            <person name="Shittu T.A."/>
            <person name="Baroncelli R."/>
            <person name="Muthumeenakshi S."/>
            <person name="Osborne T.H."/>
            <person name="Janganan T.K."/>
            <person name="Sreenivasaprasad S."/>
        </authorList>
    </citation>
    <scope>NUCLEOTIDE SEQUENCE</scope>
    <source>
        <strain evidence="2">Conio</strain>
    </source>
</reference>
<accession>A0A9P6KKM9</accession>
<dbReference type="EMBL" id="WJXW01000015">
    <property type="protein sequence ID" value="KAF9729982.1"/>
    <property type="molecule type" value="Genomic_DNA"/>
</dbReference>
<organism evidence="2 3">
    <name type="scientific">Paraphaeosphaeria minitans</name>
    <dbReference type="NCBI Taxonomy" id="565426"/>
    <lineage>
        <taxon>Eukaryota</taxon>
        <taxon>Fungi</taxon>
        <taxon>Dikarya</taxon>
        <taxon>Ascomycota</taxon>
        <taxon>Pezizomycotina</taxon>
        <taxon>Dothideomycetes</taxon>
        <taxon>Pleosporomycetidae</taxon>
        <taxon>Pleosporales</taxon>
        <taxon>Massarineae</taxon>
        <taxon>Didymosphaeriaceae</taxon>
        <taxon>Paraphaeosphaeria</taxon>
    </lineage>
</organism>
<evidence type="ECO:0000313" key="3">
    <source>
        <dbReference type="Proteomes" id="UP000756921"/>
    </source>
</evidence>
<dbReference type="Proteomes" id="UP000756921">
    <property type="component" value="Unassembled WGS sequence"/>
</dbReference>
<feature type="region of interest" description="Disordered" evidence="1">
    <location>
        <begin position="61"/>
        <end position="94"/>
    </location>
</feature>
<comment type="caution">
    <text evidence="2">The sequence shown here is derived from an EMBL/GenBank/DDBJ whole genome shotgun (WGS) entry which is preliminary data.</text>
</comment>
<sequence>MEELFSGHLAAYRGPVIVNTKMIWIRSENSVKKLIRWRPVGPGNSLRLDYSMRGVLRDQLPGRRAQGRGPIRLSRNALINRPVGPENNTNNRSK</sequence>
<evidence type="ECO:0000313" key="2">
    <source>
        <dbReference type="EMBL" id="KAF9729982.1"/>
    </source>
</evidence>